<dbReference type="CDD" id="cd14852">
    <property type="entry name" value="LD-carboxypeptidase"/>
    <property type="match status" value="1"/>
</dbReference>
<dbReference type="GO" id="GO:0008233">
    <property type="term" value="F:peptidase activity"/>
    <property type="evidence" value="ECO:0007669"/>
    <property type="project" value="InterPro"/>
</dbReference>
<dbReference type="PANTHER" id="PTHR34385:SF1">
    <property type="entry name" value="PEPTIDOGLYCAN L-ALANYL-D-GLUTAMATE ENDOPEPTIDASE CWLK"/>
    <property type="match status" value="1"/>
</dbReference>
<dbReference type="InterPro" id="IPR009045">
    <property type="entry name" value="Zn_M74/Hedgehog-like"/>
</dbReference>
<accession>A0A9D0YRT3</accession>
<dbReference type="InterPro" id="IPR058193">
    <property type="entry name" value="VanY/YodJ_core_dom"/>
</dbReference>
<organism evidence="3 4">
    <name type="scientific">Candidatus Enterenecus faecium</name>
    <dbReference type="NCBI Taxonomy" id="2840780"/>
    <lineage>
        <taxon>Bacteria</taxon>
        <taxon>Bacillati</taxon>
        <taxon>Bacillota</taxon>
        <taxon>Clostridia</taxon>
        <taxon>Eubacteriales</taxon>
        <taxon>Candidatus Enterenecus</taxon>
    </lineage>
</organism>
<reference evidence="3" key="2">
    <citation type="journal article" date="2021" name="PeerJ">
        <title>Extensive microbial diversity within the chicken gut microbiome revealed by metagenomics and culture.</title>
        <authorList>
            <person name="Gilroy R."/>
            <person name="Ravi A."/>
            <person name="Getino M."/>
            <person name="Pursley I."/>
            <person name="Horton D.L."/>
            <person name="Alikhan N.F."/>
            <person name="Baker D."/>
            <person name="Gharbi K."/>
            <person name="Hall N."/>
            <person name="Watson M."/>
            <person name="Adriaenssens E.M."/>
            <person name="Foster-Nyarko E."/>
            <person name="Jarju S."/>
            <person name="Secka A."/>
            <person name="Antonio M."/>
            <person name="Oren A."/>
            <person name="Chaudhuri R.R."/>
            <person name="La Ragione R."/>
            <person name="Hildebrand F."/>
            <person name="Pallen M.J."/>
        </authorList>
    </citation>
    <scope>NUCLEOTIDE SEQUENCE</scope>
    <source>
        <strain evidence="3">ChiGjej2B2-12916</strain>
    </source>
</reference>
<comment type="caution">
    <text evidence="3">The sequence shown here is derived from an EMBL/GenBank/DDBJ whole genome shotgun (WGS) entry which is preliminary data.</text>
</comment>
<dbReference type="Proteomes" id="UP000886879">
    <property type="component" value="Unassembled WGS sequence"/>
</dbReference>
<feature type="domain" description="D-alanyl-D-alanine carboxypeptidase-like core" evidence="2">
    <location>
        <begin position="85"/>
        <end position="203"/>
    </location>
</feature>
<protein>
    <submittedName>
        <fullName evidence="3">M15 family metallopeptidase</fullName>
    </submittedName>
</protein>
<dbReference type="InterPro" id="IPR003709">
    <property type="entry name" value="VanY-like_core_dom"/>
</dbReference>
<evidence type="ECO:0000256" key="1">
    <source>
        <dbReference type="SAM" id="MobiDB-lite"/>
    </source>
</evidence>
<sequence length="224" mass="25186">MAQQPQEHPIAEQQKTEVEATPEPTRTPEVGGKGIAAVEEPEGPLAPSGKSYEYYETVEPTYVDGVLLVNKEYALPRDYGDGEDATAYQALLKLQRAARWAGYSMDLMSGYRSFETQEELYNDYVAVDGVEKADTYSAWPGHSEHQTGLAFDVGWVDLQFADTPAGRWLANHAHEYGFIIRYPEGKEDITGYQYEPWHIRYLGVDLATKVYKSGLCLEEYLGLI</sequence>
<evidence type="ECO:0000313" key="3">
    <source>
        <dbReference type="EMBL" id="HIQ60932.1"/>
    </source>
</evidence>
<dbReference type="EMBL" id="DVFO01000048">
    <property type="protein sequence ID" value="HIQ60932.1"/>
    <property type="molecule type" value="Genomic_DNA"/>
</dbReference>
<dbReference type="Pfam" id="PF02557">
    <property type="entry name" value="VanY"/>
    <property type="match status" value="1"/>
</dbReference>
<feature type="region of interest" description="Disordered" evidence="1">
    <location>
        <begin position="1"/>
        <end position="48"/>
    </location>
</feature>
<reference evidence="3" key="1">
    <citation type="submission" date="2020-10" db="EMBL/GenBank/DDBJ databases">
        <authorList>
            <person name="Gilroy R."/>
        </authorList>
    </citation>
    <scope>NUCLEOTIDE SEQUENCE</scope>
    <source>
        <strain evidence="3">ChiGjej2B2-12916</strain>
    </source>
</reference>
<dbReference type="InterPro" id="IPR052179">
    <property type="entry name" value="DD-CPase-like"/>
</dbReference>
<evidence type="ECO:0000259" key="2">
    <source>
        <dbReference type="Pfam" id="PF02557"/>
    </source>
</evidence>
<dbReference type="GO" id="GO:0006508">
    <property type="term" value="P:proteolysis"/>
    <property type="evidence" value="ECO:0007669"/>
    <property type="project" value="InterPro"/>
</dbReference>
<proteinExistence type="predicted"/>
<gene>
    <name evidence="3" type="ORF">IAD31_04985</name>
</gene>
<dbReference type="PANTHER" id="PTHR34385">
    <property type="entry name" value="D-ALANYL-D-ALANINE CARBOXYPEPTIDASE"/>
    <property type="match status" value="1"/>
</dbReference>
<dbReference type="Gene3D" id="3.30.1380.10">
    <property type="match status" value="1"/>
</dbReference>
<dbReference type="SUPFAM" id="SSF55166">
    <property type="entry name" value="Hedgehog/DD-peptidase"/>
    <property type="match status" value="1"/>
</dbReference>
<evidence type="ECO:0000313" key="4">
    <source>
        <dbReference type="Proteomes" id="UP000886879"/>
    </source>
</evidence>
<name>A0A9D0YRT3_9FIRM</name>
<dbReference type="AlphaFoldDB" id="A0A9D0YRT3"/>